<keyword evidence="2" id="KW-0479">Metal-binding</keyword>
<sequence>MKIFKRIFGICETKSPENPDCWRYLSERAELELSKVPELKERGTAIRLEGKGLPNRVLVVHGSDDEFYAFENKCTHFGRRLDPLSGQQRIQCCSLGKSTFDYAGTNVSGTAKEPIKSFPVEKRNGALIIELT</sequence>
<dbReference type="GO" id="GO:0046872">
    <property type="term" value="F:metal ion binding"/>
    <property type="evidence" value="ECO:0007669"/>
    <property type="project" value="UniProtKB-KW"/>
</dbReference>
<dbReference type="InterPro" id="IPR017941">
    <property type="entry name" value="Rieske_2Fe-2S"/>
</dbReference>
<dbReference type="EMBL" id="JACDUS010000002">
    <property type="protein sequence ID" value="MBA2880769.1"/>
    <property type="molecule type" value="Genomic_DNA"/>
</dbReference>
<feature type="domain" description="Rieske" evidence="5">
    <location>
        <begin position="28"/>
        <end position="129"/>
    </location>
</feature>
<dbReference type="SUPFAM" id="SSF50022">
    <property type="entry name" value="ISP domain"/>
    <property type="match status" value="1"/>
</dbReference>
<proteinExistence type="predicted"/>
<keyword evidence="1" id="KW-0001">2Fe-2S</keyword>
<evidence type="ECO:0000259" key="5">
    <source>
        <dbReference type="PROSITE" id="PS51296"/>
    </source>
</evidence>
<evidence type="ECO:0000256" key="2">
    <source>
        <dbReference type="ARBA" id="ARBA00022723"/>
    </source>
</evidence>
<keyword evidence="3" id="KW-0408">Iron</keyword>
<dbReference type="GO" id="GO:0051537">
    <property type="term" value="F:2 iron, 2 sulfur cluster binding"/>
    <property type="evidence" value="ECO:0007669"/>
    <property type="project" value="UniProtKB-KW"/>
</dbReference>
<reference evidence="6 7" key="1">
    <citation type="submission" date="2020-07" db="EMBL/GenBank/DDBJ databases">
        <title>Genomic Encyclopedia of Type Strains, Phase IV (KMG-IV): sequencing the most valuable type-strain genomes for metagenomic binning, comparative biology and taxonomic classification.</title>
        <authorList>
            <person name="Goeker M."/>
        </authorList>
    </citation>
    <scope>NUCLEOTIDE SEQUENCE [LARGE SCALE GENOMIC DNA]</scope>
    <source>
        <strain evidence="6 7">DSM 17721</strain>
    </source>
</reference>
<evidence type="ECO:0000256" key="1">
    <source>
        <dbReference type="ARBA" id="ARBA00022714"/>
    </source>
</evidence>
<organism evidence="6 7">
    <name type="scientific">Desulfosalsimonas propionicica</name>
    <dbReference type="NCBI Taxonomy" id="332175"/>
    <lineage>
        <taxon>Bacteria</taxon>
        <taxon>Pseudomonadati</taxon>
        <taxon>Thermodesulfobacteriota</taxon>
        <taxon>Desulfobacteria</taxon>
        <taxon>Desulfobacterales</taxon>
        <taxon>Desulfosalsimonadaceae</taxon>
        <taxon>Desulfosalsimonas</taxon>
    </lineage>
</organism>
<protein>
    <submittedName>
        <fullName evidence="6">Nitrite reductase/ring-hydroxylating ferredoxin subunit</fullName>
    </submittedName>
</protein>
<evidence type="ECO:0000256" key="4">
    <source>
        <dbReference type="ARBA" id="ARBA00023014"/>
    </source>
</evidence>
<comment type="caution">
    <text evidence="6">The sequence shown here is derived from an EMBL/GenBank/DDBJ whole genome shotgun (WGS) entry which is preliminary data.</text>
</comment>
<gene>
    <name evidence="6" type="ORF">HNR65_001087</name>
</gene>
<keyword evidence="7" id="KW-1185">Reference proteome</keyword>
<dbReference type="Pfam" id="PF00355">
    <property type="entry name" value="Rieske"/>
    <property type="match status" value="1"/>
</dbReference>
<dbReference type="AlphaFoldDB" id="A0A7W0C7U8"/>
<evidence type="ECO:0000256" key="3">
    <source>
        <dbReference type="ARBA" id="ARBA00023004"/>
    </source>
</evidence>
<dbReference type="Proteomes" id="UP000525298">
    <property type="component" value="Unassembled WGS sequence"/>
</dbReference>
<name>A0A7W0C7U8_9BACT</name>
<dbReference type="PROSITE" id="PS51296">
    <property type="entry name" value="RIESKE"/>
    <property type="match status" value="1"/>
</dbReference>
<dbReference type="InterPro" id="IPR036922">
    <property type="entry name" value="Rieske_2Fe-2S_sf"/>
</dbReference>
<accession>A0A7W0C7U8</accession>
<evidence type="ECO:0000313" key="6">
    <source>
        <dbReference type="EMBL" id="MBA2880769.1"/>
    </source>
</evidence>
<dbReference type="RefSeq" id="WP_181550426.1">
    <property type="nucleotide sequence ID" value="NZ_JACDUS010000002.1"/>
</dbReference>
<keyword evidence="4" id="KW-0411">Iron-sulfur</keyword>
<evidence type="ECO:0000313" key="7">
    <source>
        <dbReference type="Proteomes" id="UP000525298"/>
    </source>
</evidence>
<dbReference type="Gene3D" id="2.102.10.10">
    <property type="entry name" value="Rieske [2Fe-2S] iron-sulphur domain"/>
    <property type="match status" value="1"/>
</dbReference>